<evidence type="ECO:0000313" key="3">
    <source>
        <dbReference type="Proteomes" id="UP001174136"/>
    </source>
</evidence>
<keyword evidence="3" id="KW-1185">Reference proteome</keyword>
<dbReference type="EMBL" id="JAOPHQ010006075">
    <property type="protein sequence ID" value="KAK0132874.1"/>
    <property type="molecule type" value="Genomic_DNA"/>
</dbReference>
<keyword evidence="1" id="KW-0472">Membrane</keyword>
<feature type="transmembrane region" description="Helical" evidence="1">
    <location>
        <begin position="7"/>
        <end position="29"/>
    </location>
</feature>
<comment type="caution">
    <text evidence="2">The sequence shown here is derived from an EMBL/GenBank/DDBJ whole genome shotgun (WGS) entry which is preliminary data.</text>
</comment>
<keyword evidence="1" id="KW-0812">Transmembrane</keyword>
<proteinExistence type="predicted"/>
<dbReference type="InterPro" id="IPR039220">
    <property type="entry name" value="FAM3"/>
</dbReference>
<organism evidence="2 3">
    <name type="scientific">Merluccius polli</name>
    <name type="common">Benguela hake</name>
    <name type="synonym">Merluccius cadenati</name>
    <dbReference type="NCBI Taxonomy" id="89951"/>
    <lineage>
        <taxon>Eukaryota</taxon>
        <taxon>Metazoa</taxon>
        <taxon>Chordata</taxon>
        <taxon>Craniata</taxon>
        <taxon>Vertebrata</taxon>
        <taxon>Euteleostomi</taxon>
        <taxon>Actinopterygii</taxon>
        <taxon>Neopterygii</taxon>
        <taxon>Teleostei</taxon>
        <taxon>Neoteleostei</taxon>
        <taxon>Acanthomorphata</taxon>
        <taxon>Zeiogadaria</taxon>
        <taxon>Gadariae</taxon>
        <taxon>Gadiformes</taxon>
        <taxon>Gadoidei</taxon>
        <taxon>Merlucciidae</taxon>
        <taxon>Merluccius</taxon>
    </lineage>
</organism>
<dbReference type="PANTHER" id="PTHR14592">
    <property type="entry name" value="UNCHARACTERIZED FAM3"/>
    <property type="match status" value="1"/>
</dbReference>
<name>A0AA47M3K6_MERPO</name>
<evidence type="ECO:0000256" key="1">
    <source>
        <dbReference type="SAM" id="Phobius"/>
    </source>
</evidence>
<sequence>MEKVSKKFAWILLYGAGLLVFILITFLILSNSSYSVPDSLSVHFRAAQAEKVQPPDSKSEVRPCLEKNCPAGKISFTIFSGAANVVAPKICIKNELVLGNVVNNADSGINVVVLNGRL</sequence>
<dbReference type="AlphaFoldDB" id="A0AA47M3K6"/>
<evidence type="ECO:0000313" key="2">
    <source>
        <dbReference type="EMBL" id="KAK0132874.1"/>
    </source>
</evidence>
<reference evidence="2" key="1">
    <citation type="journal article" date="2023" name="Front. Mar. Sci.">
        <title>A new Merluccius polli reference genome to investigate the effects of global change in West African waters.</title>
        <authorList>
            <person name="Mateo J.L."/>
            <person name="Blanco-Fernandez C."/>
            <person name="Garcia-Vazquez E."/>
            <person name="Machado-Schiaffino G."/>
        </authorList>
    </citation>
    <scope>NUCLEOTIDE SEQUENCE</scope>
    <source>
        <strain evidence="2">C29</strain>
        <tissue evidence="2">Fin</tissue>
    </source>
</reference>
<dbReference type="Proteomes" id="UP001174136">
    <property type="component" value="Unassembled WGS sequence"/>
</dbReference>
<gene>
    <name evidence="2" type="primary">fam3c</name>
    <name evidence="2" type="ORF">N1851_032009</name>
</gene>
<keyword evidence="1" id="KW-1133">Transmembrane helix</keyword>
<protein>
    <submittedName>
        <fullName evidence="2">Protein FAM3C</fullName>
    </submittedName>
</protein>
<accession>A0AA47M3K6</accession>